<name>A0ACC4CLF4_POPAL</name>
<reference evidence="1 2" key="1">
    <citation type="journal article" date="2024" name="Plant Biotechnol. J.">
        <title>Genome and CRISPR/Cas9 system of a widespread forest tree (Populus alba) in the world.</title>
        <authorList>
            <person name="Liu Y.J."/>
            <person name="Jiang P.F."/>
            <person name="Han X.M."/>
            <person name="Li X.Y."/>
            <person name="Wang H.M."/>
            <person name="Wang Y.J."/>
            <person name="Wang X.X."/>
            <person name="Zeng Q.Y."/>
        </authorList>
    </citation>
    <scope>NUCLEOTIDE SEQUENCE [LARGE SCALE GENOMIC DNA]</scope>
    <source>
        <strain evidence="2">cv. PAL-ZL1</strain>
    </source>
</reference>
<organism evidence="1 2">
    <name type="scientific">Populus alba</name>
    <name type="common">White poplar</name>
    <dbReference type="NCBI Taxonomy" id="43335"/>
    <lineage>
        <taxon>Eukaryota</taxon>
        <taxon>Viridiplantae</taxon>
        <taxon>Streptophyta</taxon>
        <taxon>Embryophyta</taxon>
        <taxon>Tracheophyta</taxon>
        <taxon>Spermatophyta</taxon>
        <taxon>Magnoliopsida</taxon>
        <taxon>eudicotyledons</taxon>
        <taxon>Gunneridae</taxon>
        <taxon>Pentapetalae</taxon>
        <taxon>rosids</taxon>
        <taxon>fabids</taxon>
        <taxon>Malpighiales</taxon>
        <taxon>Salicaceae</taxon>
        <taxon>Saliceae</taxon>
        <taxon>Populus</taxon>
    </lineage>
</organism>
<comment type="caution">
    <text evidence="1">The sequence shown here is derived from an EMBL/GenBank/DDBJ whole genome shotgun (WGS) entry which is preliminary data.</text>
</comment>
<proteinExistence type="predicted"/>
<sequence length="318" mass="36202">MRFFKRLAGFLGFAKDDGGHEVKDQQEQEEDEEDHHQHPNQAPFRSNFQETGLPRKGFSVPLQVAVERPQLGPVIVYCNSGDGGVQGLRWYAKRLRIDEDGDVADEFFDEVLPDTSSNVDEQHKRLLRFEVKYSTRPAKIKTQMMSHDGKIQQCVEHQGRLQWIRFTLCFCGVKTLDPTVLLFMLQGFVQLARYLQSQLVGLHGFQPWAELPPLAECPPQDVCGGGLNSISQLHACGDATPSLPVLPLIFYAPWPALSLLLSWLSPTVPASFHQLASFSFCVHNRNTLQFLIYVLLKSKQPFPRMMFQSRNVRNCFIE</sequence>
<dbReference type="Proteomes" id="UP000309997">
    <property type="component" value="Unassembled WGS sequence"/>
</dbReference>
<evidence type="ECO:0000313" key="1">
    <source>
        <dbReference type="EMBL" id="KAL3598772.1"/>
    </source>
</evidence>
<protein>
    <submittedName>
        <fullName evidence="1">Uncharacterized protein</fullName>
    </submittedName>
</protein>
<accession>A0ACC4CLF4</accession>
<evidence type="ECO:0000313" key="2">
    <source>
        <dbReference type="Proteomes" id="UP000309997"/>
    </source>
</evidence>
<gene>
    <name evidence="1" type="ORF">D5086_006690</name>
</gene>
<dbReference type="EMBL" id="RCHU02000003">
    <property type="protein sequence ID" value="KAL3598772.1"/>
    <property type="molecule type" value="Genomic_DNA"/>
</dbReference>
<keyword evidence="2" id="KW-1185">Reference proteome</keyword>